<name>A0A8J3BQJ8_9ACTN</name>
<feature type="compositionally biased region" description="Low complexity" evidence="1">
    <location>
        <begin position="50"/>
        <end position="63"/>
    </location>
</feature>
<evidence type="ECO:0000256" key="1">
    <source>
        <dbReference type="SAM" id="MobiDB-lite"/>
    </source>
</evidence>
<proteinExistence type="predicted"/>
<evidence type="ECO:0000313" key="3">
    <source>
        <dbReference type="Proteomes" id="UP000662200"/>
    </source>
</evidence>
<feature type="region of interest" description="Disordered" evidence="1">
    <location>
        <begin position="50"/>
        <end position="81"/>
    </location>
</feature>
<dbReference type="AlphaFoldDB" id="A0A8J3BQJ8"/>
<dbReference type="EMBL" id="BMQC01000003">
    <property type="protein sequence ID" value="GGK20608.1"/>
    <property type="molecule type" value="Genomic_DNA"/>
</dbReference>
<gene>
    <name evidence="2" type="ORF">GCM10010124_11490</name>
</gene>
<evidence type="ECO:0000313" key="2">
    <source>
        <dbReference type="EMBL" id="GGK20608.1"/>
    </source>
</evidence>
<dbReference type="Proteomes" id="UP000662200">
    <property type="component" value="Unassembled WGS sequence"/>
</dbReference>
<organism evidence="2 3">
    <name type="scientific">Pilimelia terevasa</name>
    <dbReference type="NCBI Taxonomy" id="53372"/>
    <lineage>
        <taxon>Bacteria</taxon>
        <taxon>Bacillati</taxon>
        <taxon>Actinomycetota</taxon>
        <taxon>Actinomycetes</taxon>
        <taxon>Micromonosporales</taxon>
        <taxon>Micromonosporaceae</taxon>
        <taxon>Pilimelia</taxon>
    </lineage>
</organism>
<sequence length="81" mass="8762">MSYLVCRLSAIRQSLRVVITVPPLSPAPPVEPDQVRQRRTPQCPDSAYARAGCAADRPAAAPRDVARGRQSTLKPAPDRQG</sequence>
<keyword evidence="3" id="KW-1185">Reference proteome</keyword>
<accession>A0A8J3BQJ8</accession>
<comment type="caution">
    <text evidence="2">The sequence shown here is derived from an EMBL/GenBank/DDBJ whole genome shotgun (WGS) entry which is preliminary data.</text>
</comment>
<reference evidence="2" key="1">
    <citation type="journal article" date="2014" name="Int. J. Syst. Evol. Microbiol.">
        <title>Complete genome sequence of Corynebacterium casei LMG S-19264T (=DSM 44701T), isolated from a smear-ripened cheese.</title>
        <authorList>
            <consortium name="US DOE Joint Genome Institute (JGI-PGF)"/>
            <person name="Walter F."/>
            <person name="Albersmeier A."/>
            <person name="Kalinowski J."/>
            <person name="Ruckert C."/>
        </authorList>
    </citation>
    <scope>NUCLEOTIDE SEQUENCE</scope>
    <source>
        <strain evidence="2">JCM 3091</strain>
    </source>
</reference>
<reference evidence="2" key="2">
    <citation type="submission" date="2020-09" db="EMBL/GenBank/DDBJ databases">
        <authorList>
            <person name="Sun Q."/>
            <person name="Ohkuma M."/>
        </authorList>
    </citation>
    <scope>NUCLEOTIDE SEQUENCE</scope>
    <source>
        <strain evidence="2">JCM 3091</strain>
    </source>
</reference>
<protein>
    <submittedName>
        <fullName evidence="2">Uncharacterized protein</fullName>
    </submittedName>
</protein>